<keyword evidence="1" id="KW-0694">RNA-binding</keyword>
<dbReference type="InterPro" id="IPR002942">
    <property type="entry name" value="S4_RNA-bd"/>
</dbReference>
<evidence type="ECO:0000256" key="1">
    <source>
        <dbReference type="PROSITE-ProRule" id="PRU00182"/>
    </source>
</evidence>
<sequence length="118" mass="12962">MAAGGDEDRDWQRLDKWLWCARVAKTRAECSRLVARGAVRLNRQPVDKPHARIRPGDVMTLALGGPERGTVKVWRVLSLALRRGPAPEARALYEDLTRPASAEAAPPQVPPQAPPAEP</sequence>
<dbReference type="AlphaFoldDB" id="A0A2C7A7P5"/>
<keyword evidence="5" id="KW-1185">Reference proteome</keyword>
<accession>A0A2C7A7P5</accession>
<dbReference type="EMBL" id="PDNU01000004">
    <property type="protein sequence ID" value="PHK96128.1"/>
    <property type="molecule type" value="Genomic_DNA"/>
</dbReference>
<protein>
    <submittedName>
        <fullName evidence="4">Heat-shock protein</fullName>
    </submittedName>
</protein>
<organism evidence="4 5">
    <name type="scientific">Teichococcus rhizosphaerae</name>
    <dbReference type="NCBI Taxonomy" id="1335062"/>
    <lineage>
        <taxon>Bacteria</taxon>
        <taxon>Pseudomonadati</taxon>
        <taxon>Pseudomonadota</taxon>
        <taxon>Alphaproteobacteria</taxon>
        <taxon>Acetobacterales</taxon>
        <taxon>Roseomonadaceae</taxon>
        <taxon>Roseomonas</taxon>
    </lineage>
</organism>
<feature type="domain" description="RNA-binding S4" evidence="3">
    <location>
        <begin position="12"/>
        <end position="75"/>
    </location>
</feature>
<evidence type="ECO:0000313" key="5">
    <source>
        <dbReference type="Proteomes" id="UP000223527"/>
    </source>
</evidence>
<dbReference type="PROSITE" id="PS50889">
    <property type="entry name" value="S4"/>
    <property type="match status" value="1"/>
</dbReference>
<evidence type="ECO:0000313" key="4">
    <source>
        <dbReference type="EMBL" id="PHK96128.1"/>
    </source>
</evidence>
<proteinExistence type="predicted"/>
<dbReference type="SMART" id="SM00363">
    <property type="entry name" value="S4"/>
    <property type="match status" value="1"/>
</dbReference>
<dbReference type="Proteomes" id="UP000223527">
    <property type="component" value="Unassembled WGS sequence"/>
</dbReference>
<dbReference type="OrthoDB" id="9797176at2"/>
<reference evidence="4 5" key="1">
    <citation type="submission" date="2017-10" db="EMBL/GenBank/DDBJ databases">
        <authorList>
            <person name="Banno H."/>
            <person name="Chua N.-H."/>
        </authorList>
    </citation>
    <scope>NUCLEOTIDE SEQUENCE [LARGE SCALE GENOMIC DNA]</scope>
    <source>
        <strain evidence="4 5">YW11</strain>
    </source>
</reference>
<evidence type="ECO:0000256" key="2">
    <source>
        <dbReference type="SAM" id="MobiDB-lite"/>
    </source>
</evidence>
<gene>
    <name evidence="4" type="ORF">CR162_04615</name>
</gene>
<dbReference type="InterPro" id="IPR036986">
    <property type="entry name" value="S4_RNA-bd_sf"/>
</dbReference>
<comment type="caution">
    <text evidence="4">The sequence shown here is derived from an EMBL/GenBank/DDBJ whole genome shotgun (WGS) entry which is preliminary data.</text>
</comment>
<dbReference type="Gene3D" id="3.10.290.10">
    <property type="entry name" value="RNA-binding S4 domain"/>
    <property type="match status" value="1"/>
</dbReference>
<dbReference type="Pfam" id="PF01479">
    <property type="entry name" value="S4"/>
    <property type="match status" value="1"/>
</dbReference>
<feature type="compositionally biased region" description="Pro residues" evidence="2">
    <location>
        <begin position="107"/>
        <end position="118"/>
    </location>
</feature>
<evidence type="ECO:0000259" key="3">
    <source>
        <dbReference type="SMART" id="SM00363"/>
    </source>
</evidence>
<feature type="region of interest" description="Disordered" evidence="2">
    <location>
        <begin position="96"/>
        <end position="118"/>
    </location>
</feature>
<name>A0A2C7A7P5_9PROT</name>
<dbReference type="SUPFAM" id="SSF55174">
    <property type="entry name" value="Alpha-L RNA-binding motif"/>
    <property type="match status" value="1"/>
</dbReference>
<dbReference type="RefSeq" id="WP_099094369.1">
    <property type="nucleotide sequence ID" value="NZ_PDNU01000004.1"/>
</dbReference>
<dbReference type="CDD" id="cd00165">
    <property type="entry name" value="S4"/>
    <property type="match status" value="1"/>
</dbReference>
<dbReference type="GO" id="GO:0003723">
    <property type="term" value="F:RNA binding"/>
    <property type="evidence" value="ECO:0007669"/>
    <property type="project" value="UniProtKB-KW"/>
</dbReference>